<keyword evidence="8" id="KW-1185">Reference proteome</keyword>
<dbReference type="GO" id="GO:0004499">
    <property type="term" value="F:N,N-dimethylaniline monooxygenase activity"/>
    <property type="evidence" value="ECO:0007669"/>
    <property type="project" value="InterPro"/>
</dbReference>
<dbReference type="PIRSF" id="PIRSF000332">
    <property type="entry name" value="FMO"/>
    <property type="match status" value="1"/>
</dbReference>
<feature type="non-terminal residue" evidence="7">
    <location>
        <position position="1"/>
    </location>
</feature>
<comment type="similarity">
    <text evidence="2">Belongs to the FMO family.</text>
</comment>
<dbReference type="GO" id="GO:0050660">
    <property type="term" value="F:flavin adenine dinucleotide binding"/>
    <property type="evidence" value="ECO:0007669"/>
    <property type="project" value="InterPro"/>
</dbReference>
<gene>
    <name evidence="7" type="ORF">POCULU_LOCUS10106</name>
</gene>
<dbReference type="InterPro" id="IPR000960">
    <property type="entry name" value="Flavin_mOase"/>
</dbReference>
<dbReference type="AlphaFoldDB" id="A0A9N9H819"/>
<proteinExistence type="inferred from homology"/>
<dbReference type="GO" id="GO:0050661">
    <property type="term" value="F:NADP binding"/>
    <property type="evidence" value="ECO:0007669"/>
    <property type="project" value="InterPro"/>
</dbReference>
<evidence type="ECO:0000313" key="8">
    <source>
        <dbReference type="Proteomes" id="UP000789572"/>
    </source>
</evidence>
<evidence type="ECO:0000256" key="1">
    <source>
        <dbReference type="ARBA" id="ARBA00001974"/>
    </source>
</evidence>
<dbReference type="FunFam" id="3.50.50.60:FF:000023">
    <property type="entry name" value="Dimethylaniline monooxygenase [N-oxide-forming]"/>
    <property type="match status" value="1"/>
</dbReference>
<dbReference type="SUPFAM" id="SSF51905">
    <property type="entry name" value="FAD/NAD(P)-binding domain"/>
    <property type="match status" value="2"/>
</dbReference>
<evidence type="ECO:0000256" key="6">
    <source>
        <dbReference type="ARBA" id="ARBA00023002"/>
    </source>
</evidence>
<comment type="cofactor">
    <cofactor evidence="1">
        <name>FAD</name>
        <dbReference type="ChEBI" id="CHEBI:57692"/>
    </cofactor>
</comment>
<comment type="caution">
    <text evidence="7">The sequence shown here is derived from an EMBL/GenBank/DDBJ whole genome shotgun (WGS) entry which is preliminary data.</text>
</comment>
<evidence type="ECO:0000313" key="7">
    <source>
        <dbReference type="EMBL" id="CAG8654087.1"/>
    </source>
</evidence>
<evidence type="ECO:0000256" key="3">
    <source>
        <dbReference type="ARBA" id="ARBA00022630"/>
    </source>
</evidence>
<keyword evidence="6" id="KW-0560">Oxidoreductase</keyword>
<protein>
    <submittedName>
        <fullName evidence="7">4209_t:CDS:1</fullName>
    </submittedName>
</protein>
<dbReference type="Pfam" id="PF00743">
    <property type="entry name" value="FMO-like"/>
    <property type="match status" value="1"/>
</dbReference>
<keyword evidence="3" id="KW-0285">Flavoprotein</keyword>
<keyword evidence="4" id="KW-0274">FAD</keyword>
<evidence type="ECO:0000256" key="2">
    <source>
        <dbReference type="ARBA" id="ARBA00009183"/>
    </source>
</evidence>
<dbReference type="Proteomes" id="UP000789572">
    <property type="component" value="Unassembled WGS sequence"/>
</dbReference>
<reference evidence="7" key="1">
    <citation type="submission" date="2021-06" db="EMBL/GenBank/DDBJ databases">
        <authorList>
            <person name="Kallberg Y."/>
            <person name="Tangrot J."/>
            <person name="Rosling A."/>
        </authorList>
    </citation>
    <scope>NUCLEOTIDE SEQUENCE</scope>
    <source>
        <strain evidence="7">IA702</strain>
    </source>
</reference>
<dbReference type="OrthoDB" id="66881at2759"/>
<dbReference type="PRINTS" id="PR00370">
    <property type="entry name" value="FMOXYGENASE"/>
</dbReference>
<keyword evidence="5" id="KW-0521">NADP</keyword>
<dbReference type="Gene3D" id="3.50.50.60">
    <property type="entry name" value="FAD/NAD(P)-binding domain"/>
    <property type="match status" value="1"/>
</dbReference>
<name>A0A9N9H819_9GLOM</name>
<dbReference type="FunFam" id="3.50.50.60:FF:000042">
    <property type="entry name" value="Dimethylaniline monooxygenase [N-oxide-forming]"/>
    <property type="match status" value="1"/>
</dbReference>
<accession>A0A9N9H819</accession>
<sequence>GGEKQEEVFDYVMVCTGHHNVPRLPNYQGMETFPGKQTHSHFYKEPFDYIDKRIVVVGVGNSALDISVELSQYASQVYVVSRRGRLPWILPRRGLFGRPFDHSISRFSGMLPGFIRNFIVRLVVSLTTGLPPENLRPLYPFSAAHPTVKSDFLDRLSTGTIAVKPDISSLGSDGSVSFVDNTIADNIDAVIYCTGYNYEVRFLDKEILSGGDIVKENFTEGEYRENIVWLYRFMFPPRYSNIAFLGFMQQIGAIMPLCELQARYVTALIKSEIPSLPSPEEMDKRIIAYHAQNRKQFYEAARHTTAVIMMPYADMIAKDVGCYPTLTKVLWKYGFGIWRRVLFGVPTPMQFRLLGPDTWPDAAKWI</sequence>
<evidence type="ECO:0000256" key="5">
    <source>
        <dbReference type="ARBA" id="ARBA00022857"/>
    </source>
</evidence>
<feature type="non-terminal residue" evidence="7">
    <location>
        <position position="366"/>
    </location>
</feature>
<organism evidence="7 8">
    <name type="scientific">Paraglomus occultum</name>
    <dbReference type="NCBI Taxonomy" id="144539"/>
    <lineage>
        <taxon>Eukaryota</taxon>
        <taxon>Fungi</taxon>
        <taxon>Fungi incertae sedis</taxon>
        <taxon>Mucoromycota</taxon>
        <taxon>Glomeromycotina</taxon>
        <taxon>Glomeromycetes</taxon>
        <taxon>Paraglomerales</taxon>
        <taxon>Paraglomeraceae</taxon>
        <taxon>Paraglomus</taxon>
    </lineage>
</organism>
<dbReference type="PANTHER" id="PTHR23023">
    <property type="entry name" value="DIMETHYLANILINE MONOOXYGENASE"/>
    <property type="match status" value="1"/>
</dbReference>
<dbReference type="InterPro" id="IPR036188">
    <property type="entry name" value="FAD/NAD-bd_sf"/>
</dbReference>
<dbReference type="EMBL" id="CAJVPJ010004636">
    <property type="protein sequence ID" value="CAG8654087.1"/>
    <property type="molecule type" value="Genomic_DNA"/>
</dbReference>
<evidence type="ECO:0000256" key="4">
    <source>
        <dbReference type="ARBA" id="ARBA00022827"/>
    </source>
</evidence>
<dbReference type="InterPro" id="IPR050346">
    <property type="entry name" value="FMO-like"/>
</dbReference>
<dbReference type="InterPro" id="IPR020946">
    <property type="entry name" value="Flavin_mOase-like"/>
</dbReference>